<protein>
    <recommendedName>
        <fullName evidence="3">ATP synthase</fullName>
    </recommendedName>
</protein>
<proteinExistence type="predicted"/>
<dbReference type="eggNOG" id="ENOG5032DKN">
    <property type="taxonomic scope" value="Bacteria"/>
</dbReference>
<evidence type="ECO:0008006" key="3">
    <source>
        <dbReference type="Google" id="ProtNLM"/>
    </source>
</evidence>
<keyword evidence="2" id="KW-1185">Reference proteome</keyword>
<dbReference type="RefSeq" id="WP_051486329.1">
    <property type="nucleotide sequence ID" value="NZ_BAAAOW010000001.1"/>
</dbReference>
<comment type="caution">
    <text evidence="1">The sequence shown here is derived from an EMBL/GenBank/DDBJ whole genome shotgun (WGS) entry which is preliminary data.</text>
</comment>
<evidence type="ECO:0000313" key="1">
    <source>
        <dbReference type="EMBL" id="EWS83010.1"/>
    </source>
</evidence>
<evidence type="ECO:0000313" key="2">
    <source>
        <dbReference type="Proteomes" id="UP000023067"/>
    </source>
</evidence>
<name>Z9JXD1_9MICO</name>
<dbReference type="PATRIC" id="fig|396014.3.peg.24"/>
<gene>
    <name evidence="1" type="ORF">BF93_00125</name>
</gene>
<dbReference type="EMBL" id="JDYK01000001">
    <property type="protein sequence ID" value="EWS83010.1"/>
    <property type="molecule type" value="Genomic_DNA"/>
</dbReference>
<sequence>MPSTDDLPTPAEGAEPAAGAAGIRRENQHHLHRALLLAIVVGAVIDAVLIVLAATLLDGPALRGALVGTGLALVVTVPTLLSARITRDRDPMMSAAVLVGAWLVKMFVLVIVLLLLQDVDGISRPWIGIALLAGAVAAAVTEALALLARRPRLEVEPPSVGQ</sequence>
<dbReference type="Proteomes" id="UP000023067">
    <property type="component" value="Unassembled WGS sequence"/>
</dbReference>
<dbReference type="HOGENOM" id="CLU_127516_0_0_11"/>
<reference evidence="1 2" key="1">
    <citation type="submission" date="2014-02" db="EMBL/GenBank/DDBJ databases">
        <title>Genome sequence of Brachybacterium phenoliresistens strain W13A50.</title>
        <authorList>
            <person name="Wang X."/>
        </authorList>
    </citation>
    <scope>NUCLEOTIDE SEQUENCE [LARGE SCALE GENOMIC DNA]</scope>
    <source>
        <strain evidence="1 2">W13A50</strain>
    </source>
</reference>
<accession>Z9JXD1</accession>
<dbReference type="STRING" id="396014.BF93_00125"/>
<organism evidence="1 2">
    <name type="scientific">Brachybacterium phenoliresistens</name>
    <dbReference type="NCBI Taxonomy" id="396014"/>
    <lineage>
        <taxon>Bacteria</taxon>
        <taxon>Bacillati</taxon>
        <taxon>Actinomycetota</taxon>
        <taxon>Actinomycetes</taxon>
        <taxon>Micrococcales</taxon>
        <taxon>Dermabacteraceae</taxon>
        <taxon>Brachybacterium</taxon>
    </lineage>
</organism>
<dbReference type="AlphaFoldDB" id="Z9JXD1"/>